<gene>
    <name evidence="1" type="ORF">F5Z01DRAFT_120220</name>
</gene>
<proteinExistence type="predicted"/>
<dbReference type="AlphaFoldDB" id="A0A9P7ZMF4"/>
<keyword evidence="2" id="KW-1185">Reference proteome</keyword>
<evidence type="ECO:0000313" key="1">
    <source>
        <dbReference type="EMBL" id="KAG9254178.1"/>
    </source>
</evidence>
<dbReference type="Proteomes" id="UP000887229">
    <property type="component" value="Unassembled WGS sequence"/>
</dbReference>
<name>A0A9P7ZMF4_9HYPO</name>
<dbReference type="EMBL" id="MU251255">
    <property type="protein sequence ID" value="KAG9254178.1"/>
    <property type="molecule type" value="Genomic_DNA"/>
</dbReference>
<accession>A0A9P7ZMF4</accession>
<dbReference type="RefSeq" id="XP_046118102.1">
    <property type="nucleotide sequence ID" value="XM_046257477.1"/>
</dbReference>
<organism evidence="1 2">
    <name type="scientific">Emericellopsis atlantica</name>
    <dbReference type="NCBI Taxonomy" id="2614577"/>
    <lineage>
        <taxon>Eukaryota</taxon>
        <taxon>Fungi</taxon>
        <taxon>Dikarya</taxon>
        <taxon>Ascomycota</taxon>
        <taxon>Pezizomycotina</taxon>
        <taxon>Sordariomycetes</taxon>
        <taxon>Hypocreomycetidae</taxon>
        <taxon>Hypocreales</taxon>
        <taxon>Bionectriaceae</taxon>
        <taxon>Emericellopsis</taxon>
    </lineage>
</organism>
<evidence type="ECO:0000313" key="2">
    <source>
        <dbReference type="Proteomes" id="UP000887229"/>
    </source>
</evidence>
<sequence length="82" mass="8953">MSSSGFIPQLPCGAMPAASHAVIDFRSNPEGIREHGRSPGVLCPNCRLDGHEIWVIPGRNCRVCNTACDADLPHRDHSPHHF</sequence>
<reference evidence="1" key="1">
    <citation type="journal article" date="2021" name="IMA Fungus">
        <title>Genomic characterization of three marine fungi, including Emericellopsis atlantica sp. nov. with signatures of a generalist lifestyle and marine biomass degradation.</title>
        <authorList>
            <person name="Hagestad O.C."/>
            <person name="Hou L."/>
            <person name="Andersen J.H."/>
            <person name="Hansen E.H."/>
            <person name="Altermark B."/>
            <person name="Li C."/>
            <person name="Kuhnert E."/>
            <person name="Cox R.J."/>
            <person name="Crous P.W."/>
            <person name="Spatafora J.W."/>
            <person name="Lail K."/>
            <person name="Amirebrahimi M."/>
            <person name="Lipzen A."/>
            <person name="Pangilinan J."/>
            <person name="Andreopoulos W."/>
            <person name="Hayes R.D."/>
            <person name="Ng V."/>
            <person name="Grigoriev I.V."/>
            <person name="Jackson S.A."/>
            <person name="Sutton T.D.S."/>
            <person name="Dobson A.D.W."/>
            <person name="Rama T."/>
        </authorList>
    </citation>
    <scope>NUCLEOTIDE SEQUENCE</scope>
    <source>
        <strain evidence="1">TS7</strain>
    </source>
</reference>
<dbReference type="GeneID" id="70288380"/>
<protein>
    <submittedName>
        <fullName evidence="1">Uncharacterized protein</fullName>
    </submittedName>
</protein>
<comment type="caution">
    <text evidence="1">The sequence shown here is derived from an EMBL/GenBank/DDBJ whole genome shotgun (WGS) entry which is preliminary data.</text>
</comment>
<dbReference type="OrthoDB" id="6133115at2759"/>